<gene>
    <name evidence="2" type="ORF">DY000_02042677</name>
    <name evidence="1" type="ORF">F2Q70_00037105</name>
</gene>
<dbReference type="AlphaFoldDB" id="A0A8S9GIA3"/>
<dbReference type="EMBL" id="QGKV02001507">
    <property type="protein sequence ID" value="KAF3531645.1"/>
    <property type="molecule type" value="Genomic_DNA"/>
</dbReference>
<evidence type="ECO:0000313" key="1">
    <source>
        <dbReference type="EMBL" id="KAF2584754.1"/>
    </source>
</evidence>
<reference evidence="2 3" key="3">
    <citation type="journal article" date="2020" name="BMC Genomics">
        <title>Intraspecific diversification of the crop wild relative Brassica cretica Lam. using demographic model selection.</title>
        <authorList>
            <person name="Kioukis A."/>
            <person name="Michalopoulou V.A."/>
            <person name="Briers L."/>
            <person name="Pirintsos S."/>
            <person name="Studholme D.J."/>
            <person name="Pavlidis P."/>
            <person name="Sarris P.F."/>
        </authorList>
    </citation>
    <scope>NUCLEOTIDE SEQUENCE [LARGE SCALE GENOMIC DNA]</scope>
    <source>
        <strain evidence="3">cv. PFS-1207/04</strain>
        <strain evidence="2">PFS-1207/04</strain>
    </source>
</reference>
<evidence type="ECO:0000313" key="3">
    <source>
        <dbReference type="Proteomes" id="UP000266723"/>
    </source>
</evidence>
<protein>
    <submittedName>
        <fullName evidence="1">Uncharacterized protein</fullName>
    </submittedName>
</protein>
<sequence>MVLRWFCLSKPTGGGCVCGLGVLLSRFLVSSTGCGGSVLTFASVRVFGGGVFSRAVG</sequence>
<proteinExistence type="predicted"/>
<evidence type="ECO:0000313" key="2">
    <source>
        <dbReference type="EMBL" id="KAF3531645.1"/>
    </source>
</evidence>
<comment type="caution">
    <text evidence="1">The sequence shown here is derived from an EMBL/GenBank/DDBJ whole genome shotgun (WGS) entry which is preliminary data.</text>
</comment>
<dbReference type="EMBL" id="QGKY02000246">
    <property type="protein sequence ID" value="KAF2584754.1"/>
    <property type="molecule type" value="Genomic_DNA"/>
</dbReference>
<reference evidence="1" key="1">
    <citation type="submission" date="2019-12" db="EMBL/GenBank/DDBJ databases">
        <title>Genome sequencing and annotation of Brassica cretica.</title>
        <authorList>
            <person name="Studholme D.J."/>
            <person name="Sarris P.F."/>
        </authorList>
    </citation>
    <scope>NUCLEOTIDE SEQUENCE</scope>
    <source>
        <strain evidence="1">PFS-102/07</strain>
        <tissue evidence="1">Leaf</tissue>
    </source>
</reference>
<accession>A0A8S9GIA3</accession>
<reference evidence="2" key="2">
    <citation type="submission" date="2019-12" db="EMBL/GenBank/DDBJ databases">
        <authorList>
            <person name="Studholme D.J."/>
            <person name="Sarris P."/>
        </authorList>
    </citation>
    <scope>NUCLEOTIDE SEQUENCE</scope>
    <source>
        <strain evidence="2">PFS-1207/04</strain>
        <tissue evidence="2">Leaf</tissue>
    </source>
</reference>
<organism evidence="1">
    <name type="scientific">Brassica cretica</name>
    <name type="common">Mustard</name>
    <dbReference type="NCBI Taxonomy" id="69181"/>
    <lineage>
        <taxon>Eukaryota</taxon>
        <taxon>Viridiplantae</taxon>
        <taxon>Streptophyta</taxon>
        <taxon>Embryophyta</taxon>
        <taxon>Tracheophyta</taxon>
        <taxon>Spermatophyta</taxon>
        <taxon>Magnoliopsida</taxon>
        <taxon>eudicotyledons</taxon>
        <taxon>Gunneridae</taxon>
        <taxon>Pentapetalae</taxon>
        <taxon>rosids</taxon>
        <taxon>malvids</taxon>
        <taxon>Brassicales</taxon>
        <taxon>Brassicaceae</taxon>
        <taxon>Brassiceae</taxon>
        <taxon>Brassica</taxon>
    </lineage>
</organism>
<dbReference type="Proteomes" id="UP000266723">
    <property type="component" value="Unassembled WGS sequence"/>
</dbReference>
<name>A0A8S9GIA3_BRACR</name>
<keyword evidence="3" id="KW-1185">Reference proteome</keyword>